<dbReference type="SMART" id="SM00387">
    <property type="entry name" value="HATPase_c"/>
    <property type="match status" value="1"/>
</dbReference>
<dbReference type="InterPro" id="IPR005467">
    <property type="entry name" value="His_kinase_dom"/>
</dbReference>
<dbReference type="SUPFAM" id="SSF52172">
    <property type="entry name" value="CheY-like"/>
    <property type="match status" value="1"/>
</dbReference>
<evidence type="ECO:0000256" key="5">
    <source>
        <dbReference type="ARBA" id="ARBA00022553"/>
    </source>
</evidence>
<feature type="transmembrane region" description="Helical" evidence="13">
    <location>
        <begin position="155"/>
        <end position="173"/>
    </location>
</feature>
<evidence type="ECO:0000256" key="12">
    <source>
        <dbReference type="SAM" id="Coils"/>
    </source>
</evidence>
<feature type="domain" description="Histidine kinase" evidence="14">
    <location>
        <begin position="780"/>
        <end position="992"/>
    </location>
</feature>
<dbReference type="InterPro" id="IPR011006">
    <property type="entry name" value="CheY-like_superfamily"/>
</dbReference>
<dbReference type="InterPro" id="IPR003661">
    <property type="entry name" value="HisK_dim/P_dom"/>
</dbReference>
<dbReference type="PRINTS" id="PR00344">
    <property type="entry name" value="BCTRLSENSOR"/>
</dbReference>
<dbReference type="SUPFAM" id="SSF55874">
    <property type="entry name" value="ATPase domain of HSP90 chaperone/DNA topoisomerase II/histidine kinase"/>
    <property type="match status" value="1"/>
</dbReference>
<gene>
    <name evidence="16" type="ORF">GCM10025772_05540</name>
</gene>
<dbReference type="PROSITE" id="PS50109">
    <property type="entry name" value="HIS_KIN"/>
    <property type="match status" value="1"/>
</dbReference>
<evidence type="ECO:0000256" key="11">
    <source>
        <dbReference type="PROSITE-ProRule" id="PRU00169"/>
    </source>
</evidence>
<evidence type="ECO:0000256" key="7">
    <source>
        <dbReference type="ARBA" id="ARBA00022692"/>
    </source>
</evidence>
<sequence>MLSSYSVLLICLLYITLLFLVAWGGERWMGRLSRRPAAMIYGLSLAVYCSSWSVLGTVGQAAEDPWAFLPIYIGPILLFTVGFGFLRQLVTVSRNQSITSVADFIAARYGKSQLLAGFVTLIATLGLMPYMALQLKASVFSLGLFQSGALLDDDLLALLIAATLALFAILFGTRKLDATEHNPGMILAVAFESVVKLSAFLLVGIVVIFTAFAGPSDVIAQAQSLGVAPSLQLDLAEIGPELLIATAAFVCLPRMFHVMVVECEDTGFVDRARWVLPVYLVLISLFVIPLALSGRVLLGDTVAADTYVISLPLALGQEWLAVVALLGTISAATSMVIVAVVSVSVMISNEWLVPLLLRTGQIRGKNYDQFASRLLNARRVIIVLLLAAAYGAYQSLGHEGSLARIGMLAFGAFAQLAPGLMGALYWKRGHRNGVLAGLLVGFFGWLLVMFKPMLETATFTLFGVADDMGQLALVLLLNTLCFIVVSLLSRASVRDRILASNFAQQPGGEREGGRRVGSVSQQDLLLLSSRFVGPGRAYQSFARAFPSAVARDTWNKVADQSMVAHSERMIASVLGASSAAMVMDSVLQGRDLALEEVFTLVDEASAKILMSQDQMRGAIEHAFEGISVVDSDLNVVAWNRRYEELFDYPEGFLQVGMPVASIIRYNARLGRCGPGEVEAHVAKRVEYMKAGSAHTSERKRSDGRVIRMRGNPMPGGGFVMTFSDITDFKAQEAALKEANETLEARVAERTSELAAANARLLEAKTAEEQANQSKTRFLAAVGHDLMQPLNAARLFTAALMQGGALTEADRKSVANIAGSLKGAGEMLSDLLDISKLEAGTLAVNRRSVNLGTVLKPLTVEFEAMATAKGLQFSHALRDLTIDTDPNLLRRIVQNFLTNALRYTDSGRILLACRKRGEQVEIQVLDTGCGIDTADVEEIFKEFRQLDRSGERTGLGLGLAIAEGIAQVLDHPLKVRSELGRGSLFSVQVPLARVAVAAEGMAALTARSAPLKGVKVLCIDNEEQILAGLSSLLGRWQCEVVIARDLNDARIQLGLNGFAPDIILADYHLDQGQTGLEAMERLRERYGLDLPGILITADTRKELMEEVESKGFGFMAKMVRPAALRAMISASLRSTAATGR</sequence>
<comment type="catalytic activity">
    <reaction evidence="1">
        <text>ATP + protein L-histidine = ADP + protein N-phospho-L-histidine.</text>
        <dbReference type="EC" id="2.7.13.3"/>
    </reaction>
</comment>
<keyword evidence="10 13" id="KW-0472">Membrane</keyword>
<dbReference type="SUPFAM" id="SSF55785">
    <property type="entry name" value="PYP-like sensor domain (PAS domain)"/>
    <property type="match status" value="1"/>
</dbReference>
<feature type="modified residue" description="4-aspartylphosphate" evidence="11">
    <location>
        <position position="1065"/>
    </location>
</feature>
<dbReference type="NCBIfam" id="NF041832">
    <property type="entry name" value="near_NosP_CTERM"/>
    <property type="match status" value="1"/>
</dbReference>
<protein>
    <recommendedName>
        <fullName evidence="4">histidine kinase</fullName>
        <ecNumber evidence="4">2.7.13.3</ecNumber>
    </recommendedName>
</protein>
<dbReference type="Pfam" id="PF00512">
    <property type="entry name" value="HisKA"/>
    <property type="match status" value="1"/>
</dbReference>
<keyword evidence="5 11" id="KW-0597">Phosphoprotein</keyword>
<dbReference type="Gene3D" id="1.20.1730.10">
    <property type="entry name" value="Sodium/glucose cotransporter"/>
    <property type="match status" value="1"/>
</dbReference>
<evidence type="ECO:0000256" key="4">
    <source>
        <dbReference type="ARBA" id="ARBA00012438"/>
    </source>
</evidence>
<evidence type="ECO:0000256" key="3">
    <source>
        <dbReference type="ARBA" id="ARBA00006434"/>
    </source>
</evidence>
<dbReference type="InterPro" id="IPR001789">
    <property type="entry name" value="Sig_transdc_resp-reg_receiver"/>
</dbReference>
<feature type="transmembrane region" description="Helical" evidence="13">
    <location>
        <begin position="185"/>
        <end position="212"/>
    </location>
</feature>
<feature type="transmembrane region" description="Helical" evidence="13">
    <location>
        <begin position="6"/>
        <end position="25"/>
    </location>
</feature>
<dbReference type="InterPro" id="IPR004358">
    <property type="entry name" value="Sig_transdc_His_kin-like_C"/>
</dbReference>
<feature type="transmembrane region" description="Helical" evidence="13">
    <location>
        <begin position="114"/>
        <end position="135"/>
    </location>
</feature>
<feature type="transmembrane region" description="Helical" evidence="13">
    <location>
        <begin position="374"/>
        <end position="393"/>
    </location>
</feature>
<dbReference type="Pfam" id="PF12860">
    <property type="entry name" value="PAS_7"/>
    <property type="match status" value="1"/>
</dbReference>
<keyword evidence="12" id="KW-0175">Coiled coil</keyword>
<dbReference type="PROSITE" id="PS50283">
    <property type="entry name" value="NA_SOLUT_SYMP_3"/>
    <property type="match status" value="1"/>
</dbReference>
<dbReference type="CDD" id="cd00156">
    <property type="entry name" value="REC"/>
    <property type="match status" value="1"/>
</dbReference>
<evidence type="ECO:0000259" key="15">
    <source>
        <dbReference type="PROSITE" id="PS50110"/>
    </source>
</evidence>
<feature type="transmembrane region" description="Helical" evidence="13">
    <location>
        <begin position="67"/>
        <end position="86"/>
    </location>
</feature>
<dbReference type="PROSITE" id="PS50110">
    <property type="entry name" value="RESPONSE_REGULATORY"/>
    <property type="match status" value="1"/>
</dbReference>
<dbReference type="CDD" id="cd00130">
    <property type="entry name" value="PAS"/>
    <property type="match status" value="1"/>
</dbReference>
<evidence type="ECO:0000256" key="8">
    <source>
        <dbReference type="ARBA" id="ARBA00022777"/>
    </source>
</evidence>
<comment type="caution">
    <text evidence="16">The sequence shown here is derived from an EMBL/GenBank/DDBJ whole genome shotgun (WGS) entry which is preliminary data.</text>
</comment>
<dbReference type="InterPro" id="IPR038377">
    <property type="entry name" value="Na/Glc_symporter_sf"/>
</dbReference>
<dbReference type="InterPro" id="IPR000014">
    <property type="entry name" value="PAS"/>
</dbReference>
<keyword evidence="9 13" id="KW-1133">Transmembrane helix</keyword>
<feature type="transmembrane region" description="Helical" evidence="13">
    <location>
        <begin position="433"/>
        <end position="450"/>
    </location>
</feature>
<evidence type="ECO:0000256" key="2">
    <source>
        <dbReference type="ARBA" id="ARBA00004141"/>
    </source>
</evidence>
<feature type="transmembrane region" description="Helical" evidence="13">
    <location>
        <begin position="37"/>
        <end position="55"/>
    </location>
</feature>
<dbReference type="InterPro" id="IPR001734">
    <property type="entry name" value="Na/solute_symporter"/>
</dbReference>
<dbReference type="InterPro" id="IPR036097">
    <property type="entry name" value="HisK_dim/P_sf"/>
</dbReference>
<dbReference type="SUPFAM" id="SSF47384">
    <property type="entry name" value="Homodimeric domain of signal transducing histidine kinase"/>
    <property type="match status" value="1"/>
</dbReference>
<dbReference type="Pfam" id="PF02518">
    <property type="entry name" value="HATPase_c"/>
    <property type="match status" value="1"/>
</dbReference>
<dbReference type="SMART" id="SM00448">
    <property type="entry name" value="REC"/>
    <property type="match status" value="1"/>
</dbReference>
<comment type="subcellular location">
    <subcellularLocation>
        <location evidence="2">Membrane</location>
        <topology evidence="2">Multi-pass membrane protein</topology>
    </subcellularLocation>
</comment>
<evidence type="ECO:0000313" key="16">
    <source>
        <dbReference type="EMBL" id="GAA5187587.1"/>
    </source>
</evidence>
<dbReference type="EC" id="2.7.13.3" evidence="4"/>
<dbReference type="SMART" id="SM00091">
    <property type="entry name" value="PAS"/>
    <property type="match status" value="1"/>
</dbReference>
<dbReference type="RefSeq" id="WP_345315519.1">
    <property type="nucleotide sequence ID" value="NZ_BAABLF010000005.1"/>
</dbReference>
<reference evidence="17" key="1">
    <citation type="journal article" date="2019" name="Int. J. Syst. Evol. Microbiol.">
        <title>The Global Catalogue of Microorganisms (GCM) 10K type strain sequencing project: providing services to taxonomists for standard genome sequencing and annotation.</title>
        <authorList>
            <consortium name="The Broad Institute Genomics Platform"/>
            <consortium name="The Broad Institute Genome Sequencing Center for Infectious Disease"/>
            <person name="Wu L."/>
            <person name="Ma J."/>
        </authorList>
    </citation>
    <scope>NUCLEOTIDE SEQUENCE [LARGE SCALE GENOMIC DNA]</scope>
    <source>
        <strain evidence="17">JCM 18720</strain>
    </source>
</reference>
<name>A0ABP9RVK0_9GAMM</name>
<dbReference type="CDD" id="cd00082">
    <property type="entry name" value="HisKA"/>
    <property type="match status" value="1"/>
</dbReference>
<organism evidence="16 17">
    <name type="scientific">Ferrimonas gelatinilytica</name>
    <dbReference type="NCBI Taxonomy" id="1255257"/>
    <lineage>
        <taxon>Bacteria</taxon>
        <taxon>Pseudomonadati</taxon>
        <taxon>Pseudomonadota</taxon>
        <taxon>Gammaproteobacteria</taxon>
        <taxon>Alteromonadales</taxon>
        <taxon>Ferrimonadaceae</taxon>
        <taxon>Ferrimonas</taxon>
    </lineage>
</organism>
<keyword evidence="6" id="KW-0808">Transferase</keyword>
<dbReference type="EMBL" id="BAABLF010000005">
    <property type="protein sequence ID" value="GAA5187587.1"/>
    <property type="molecule type" value="Genomic_DNA"/>
</dbReference>
<feature type="transmembrane region" description="Helical" evidence="13">
    <location>
        <begin position="320"/>
        <end position="353"/>
    </location>
</feature>
<dbReference type="SMART" id="SM00388">
    <property type="entry name" value="HisKA"/>
    <property type="match status" value="1"/>
</dbReference>
<feature type="transmembrane region" description="Helical" evidence="13">
    <location>
        <begin position="405"/>
        <end position="426"/>
    </location>
</feature>
<feature type="coiled-coil region" evidence="12">
    <location>
        <begin position="725"/>
        <end position="759"/>
    </location>
</feature>
<dbReference type="InterPro" id="IPR035965">
    <property type="entry name" value="PAS-like_dom_sf"/>
</dbReference>
<feature type="transmembrane region" description="Helical" evidence="13">
    <location>
        <begin position="470"/>
        <end position="488"/>
    </location>
</feature>
<dbReference type="InterPro" id="IPR003594">
    <property type="entry name" value="HATPase_dom"/>
</dbReference>
<feature type="domain" description="Response regulatory" evidence="15">
    <location>
        <begin position="1014"/>
        <end position="1131"/>
    </location>
</feature>
<accession>A0ABP9RVK0</accession>
<dbReference type="Pfam" id="PF00072">
    <property type="entry name" value="Response_reg"/>
    <property type="match status" value="1"/>
</dbReference>
<evidence type="ECO:0000256" key="13">
    <source>
        <dbReference type="SAM" id="Phobius"/>
    </source>
</evidence>
<evidence type="ECO:0000256" key="6">
    <source>
        <dbReference type="ARBA" id="ARBA00022679"/>
    </source>
</evidence>
<keyword evidence="7 13" id="KW-0812">Transmembrane</keyword>
<dbReference type="Gene3D" id="1.10.287.130">
    <property type="match status" value="1"/>
</dbReference>
<evidence type="ECO:0000256" key="9">
    <source>
        <dbReference type="ARBA" id="ARBA00022989"/>
    </source>
</evidence>
<keyword evidence="8" id="KW-0418">Kinase</keyword>
<dbReference type="PANTHER" id="PTHR43047:SF9">
    <property type="entry name" value="HISTIDINE KINASE"/>
    <property type="match status" value="1"/>
</dbReference>
<dbReference type="Gene3D" id="3.30.565.10">
    <property type="entry name" value="Histidine kinase-like ATPase, C-terminal domain"/>
    <property type="match status" value="1"/>
</dbReference>
<keyword evidence="17" id="KW-1185">Reference proteome</keyword>
<dbReference type="Gene3D" id="3.30.450.20">
    <property type="entry name" value="PAS domain"/>
    <property type="match status" value="1"/>
</dbReference>
<proteinExistence type="inferred from homology"/>
<dbReference type="InterPro" id="IPR036890">
    <property type="entry name" value="HATPase_C_sf"/>
</dbReference>
<evidence type="ECO:0000256" key="10">
    <source>
        <dbReference type="ARBA" id="ARBA00023136"/>
    </source>
</evidence>
<dbReference type="PANTHER" id="PTHR43047">
    <property type="entry name" value="TWO-COMPONENT HISTIDINE PROTEIN KINASE"/>
    <property type="match status" value="1"/>
</dbReference>
<feature type="transmembrane region" description="Helical" evidence="13">
    <location>
        <begin position="274"/>
        <end position="292"/>
    </location>
</feature>
<evidence type="ECO:0000259" key="14">
    <source>
        <dbReference type="PROSITE" id="PS50109"/>
    </source>
</evidence>
<dbReference type="Gene3D" id="3.40.50.2300">
    <property type="match status" value="1"/>
</dbReference>
<dbReference type="Proteomes" id="UP001501600">
    <property type="component" value="Unassembled WGS sequence"/>
</dbReference>
<evidence type="ECO:0000313" key="17">
    <source>
        <dbReference type="Proteomes" id="UP001501600"/>
    </source>
</evidence>
<feature type="transmembrane region" description="Helical" evidence="13">
    <location>
        <begin position="242"/>
        <end position="262"/>
    </location>
</feature>
<evidence type="ECO:0000256" key="1">
    <source>
        <dbReference type="ARBA" id="ARBA00000085"/>
    </source>
</evidence>
<comment type="similarity">
    <text evidence="3">Belongs to the sodium:solute symporter (SSF) (TC 2.A.21) family.</text>
</comment>